<reference evidence="1 2" key="1">
    <citation type="submission" date="2020-02" db="EMBL/GenBank/DDBJ databases">
        <authorList>
            <person name="Ferguson B K."/>
        </authorList>
    </citation>
    <scope>NUCLEOTIDE SEQUENCE [LARGE SCALE GENOMIC DNA]</scope>
</reference>
<evidence type="ECO:0000313" key="2">
    <source>
        <dbReference type="Proteomes" id="UP000479000"/>
    </source>
</evidence>
<name>A0A6H5HS33_9HEMI</name>
<dbReference type="Proteomes" id="UP000479000">
    <property type="component" value="Unassembled WGS sequence"/>
</dbReference>
<dbReference type="AlphaFoldDB" id="A0A6H5HS33"/>
<sequence length="218" mass="25513">MTLRGLTRHNSKINVIPYPTSSLRISEPLLSPLQAERFFRKDQFSSVAVLRRVRFQRRNPKDFYFYCQFMTRRSQSCLLILNSSVSHLGCEQRAAFAPRPIYWRCAPRQRVTTRRYLFNVLIPTLSYNGAVYRFNLFSGEKQQSVYRVVHRLSKGPIADWDNRTEGDFMSQRVAVYRTMIVSAVRLERHVLRAAWHARDNFSCTPGTARQSGHAYTIL</sequence>
<dbReference type="EMBL" id="CADCXU010034442">
    <property type="protein sequence ID" value="CAB0019708.1"/>
    <property type="molecule type" value="Genomic_DNA"/>
</dbReference>
<proteinExistence type="predicted"/>
<accession>A0A6H5HS33</accession>
<organism evidence="1 2">
    <name type="scientific">Nesidiocoris tenuis</name>
    <dbReference type="NCBI Taxonomy" id="355587"/>
    <lineage>
        <taxon>Eukaryota</taxon>
        <taxon>Metazoa</taxon>
        <taxon>Ecdysozoa</taxon>
        <taxon>Arthropoda</taxon>
        <taxon>Hexapoda</taxon>
        <taxon>Insecta</taxon>
        <taxon>Pterygota</taxon>
        <taxon>Neoptera</taxon>
        <taxon>Paraneoptera</taxon>
        <taxon>Hemiptera</taxon>
        <taxon>Heteroptera</taxon>
        <taxon>Panheteroptera</taxon>
        <taxon>Cimicomorpha</taxon>
        <taxon>Miridae</taxon>
        <taxon>Dicyphina</taxon>
        <taxon>Nesidiocoris</taxon>
    </lineage>
</organism>
<evidence type="ECO:0000313" key="1">
    <source>
        <dbReference type="EMBL" id="CAB0019708.1"/>
    </source>
</evidence>
<keyword evidence="2" id="KW-1185">Reference proteome</keyword>
<protein>
    <submittedName>
        <fullName evidence="1">Uncharacterized protein</fullName>
    </submittedName>
</protein>
<gene>
    <name evidence="1" type="ORF">NTEN_LOCUS23397</name>
</gene>